<dbReference type="SUPFAM" id="SSF52833">
    <property type="entry name" value="Thioredoxin-like"/>
    <property type="match status" value="1"/>
</dbReference>
<dbReference type="InterPro" id="IPR036249">
    <property type="entry name" value="Thioredoxin-like_sf"/>
</dbReference>
<dbReference type="OrthoDB" id="5791869at2"/>
<dbReference type="CDD" id="cd00570">
    <property type="entry name" value="GST_N_family"/>
    <property type="match status" value="1"/>
</dbReference>
<evidence type="ECO:0000313" key="6">
    <source>
        <dbReference type="Proteomes" id="UP001281217"/>
    </source>
</evidence>
<feature type="domain" description="GST C-terminal" evidence="2">
    <location>
        <begin position="114"/>
        <end position="239"/>
    </location>
</feature>
<dbReference type="InterPro" id="IPR036282">
    <property type="entry name" value="Glutathione-S-Trfase_C_sf"/>
</dbReference>
<dbReference type="SUPFAM" id="SSF47616">
    <property type="entry name" value="GST C-terminal domain-like"/>
    <property type="match status" value="1"/>
</dbReference>
<feature type="domain" description="GST N-terminal" evidence="1">
    <location>
        <begin position="2"/>
        <end position="81"/>
    </location>
</feature>
<dbReference type="Pfam" id="PF13417">
    <property type="entry name" value="GST_N_3"/>
    <property type="match status" value="1"/>
</dbReference>
<dbReference type="Proteomes" id="UP000242815">
    <property type="component" value="Unassembled WGS sequence"/>
</dbReference>
<dbReference type="InterPro" id="IPR004045">
    <property type="entry name" value="Glutathione_S-Trfase_N"/>
</dbReference>
<dbReference type="AlphaFoldDB" id="A0A1I5ZIP8"/>
<dbReference type="STRING" id="1002526.SAMN05216578_10153"/>
<protein>
    <submittedName>
        <fullName evidence="3 4">Glutathione S-transferase</fullName>
    </submittedName>
</protein>
<reference evidence="4 5" key="1">
    <citation type="submission" date="2016-10" db="EMBL/GenBank/DDBJ databases">
        <authorList>
            <person name="de Groot N.N."/>
        </authorList>
    </citation>
    <scope>NUCLEOTIDE SEQUENCE [LARGE SCALE GENOMIC DNA]</scope>
    <source>
        <strain evidence="4 5">JCM 18415</strain>
    </source>
</reference>
<dbReference type="Proteomes" id="UP001281217">
    <property type="component" value="Unassembled WGS sequence"/>
</dbReference>
<dbReference type="EMBL" id="JAVRDO010000006">
    <property type="protein sequence ID" value="MDX9688051.1"/>
    <property type="molecule type" value="Genomic_DNA"/>
</dbReference>
<keyword evidence="6" id="KW-1185">Reference proteome</keyword>
<evidence type="ECO:0000259" key="1">
    <source>
        <dbReference type="PROSITE" id="PS50404"/>
    </source>
</evidence>
<dbReference type="CDD" id="cd00299">
    <property type="entry name" value="GST_C_family"/>
    <property type="match status" value="1"/>
</dbReference>
<evidence type="ECO:0000313" key="3">
    <source>
        <dbReference type="EMBL" id="MDX9688051.1"/>
    </source>
</evidence>
<organism evidence="4 5">
    <name type="scientific">Halopseudomonas formosensis</name>
    <dbReference type="NCBI Taxonomy" id="1002526"/>
    <lineage>
        <taxon>Bacteria</taxon>
        <taxon>Pseudomonadati</taxon>
        <taxon>Pseudomonadota</taxon>
        <taxon>Gammaproteobacteria</taxon>
        <taxon>Pseudomonadales</taxon>
        <taxon>Pseudomonadaceae</taxon>
        <taxon>Halopseudomonas</taxon>
    </lineage>
</organism>
<dbReference type="PROSITE" id="PS50404">
    <property type="entry name" value="GST_NTER"/>
    <property type="match status" value="1"/>
</dbReference>
<reference evidence="3" key="3">
    <citation type="submission" date="2024-05" db="EMBL/GenBank/DDBJ databases">
        <authorList>
            <person name="de Witt J."/>
        </authorList>
    </citation>
    <scope>NUCLEOTIDE SEQUENCE</scope>
    <source>
        <strain evidence="3">FZJ</strain>
    </source>
</reference>
<reference evidence="6" key="2">
    <citation type="submission" date="2023-07" db="EMBL/GenBank/DDBJ databases">
        <authorList>
            <person name="de Witt J."/>
        </authorList>
    </citation>
    <scope>NUCLEOTIDE SEQUENCE [LARGE SCALE GENOMIC DNA]</scope>
    <source>
        <strain evidence="6">FZJ</strain>
    </source>
</reference>
<keyword evidence="4" id="KW-0808">Transferase</keyword>
<gene>
    <name evidence="3" type="ORF">RED13_002496</name>
    <name evidence="4" type="ORF">SAMN05216578_10153</name>
</gene>
<dbReference type="EMBL" id="FOYD01000001">
    <property type="protein sequence ID" value="SFQ56243.1"/>
    <property type="molecule type" value="Genomic_DNA"/>
</dbReference>
<proteinExistence type="predicted"/>
<evidence type="ECO:0000313" key="4">
    <source>
        <dbReference type="EMBL" id="SFQ56243.1"/>
    </source>
</evidence>
<evidence type="ECO:0000259" key="2">
    <source>
        <dbReference type="PROSITE" id="PS50405"/>
    </source>
</evidence>
<dbReference type="InterPro" id="IPR010987">
    <property type="entry name" value="Glutathione-S-Trfase_C-like"/>
</dbReference>
<evidence type="ECO:0000313" key="5">
    <source>
        <dbReference type="Proteomes" id="UP000242815"/>
    </source>
</evidence>
<dbReference type="RefSeq" id="WP_090536832.1">
    <property type="nucleotide sequence ID" value="NZ_FOYD01000001.1"/>
</dbReference>
<dbReference type="GO" id="GO:0016740">
    <property type="term" value="F:transferase activity"/>
    <property type="evidence" value="ECO:0007669"/>
    <property type="project" value="UniProtKB-KW"/>
</dbReference>
<dbReference type="PROSITE" id="PS50405">
    <property type="entry name" value="GST_CTER"/>
    <property type="match status" value="1"/>
</dbReference>
<dbReference type="Gene3D" id="3.40.30.110">
    <property type="match status" value="2"/>
</dbReference>
<sequence>MNQLILHHYPQSPFAEKARLMLGLKGLSWHSVMIPPVMPKPDLTALTGGYRRTPVLQIGADIYCDTALIAQRLEREKAIPALFPEGQEAVAAALAQFGDQTLFQHSIAINFQPHALEARFAGMPPEVIKGFLKDRQAMFSSGTASRLETDVALAQWPVLMSRLETQLERNGEYLLGEEPSIADLAWYHPLWFMAANSAVSVMLEDYPAVRAWMARIHDFGSGASVRMEAEEAIRIARDSEPEPLPEDGFVSTRGLNLGQEVTVRAVDYGSDPVAGRLVHEELDEIVIAREDERAGLVHVHFPRVGYRVDVVGAAEKD</sequence>
<dbReference type="Pfam" id="PF13410">
    <property type="entry name" value="GST_C_2"/>
    <property type="match status" value="1"/>
</dbReference>
<accession>A0A1I5ZIP8</accession>
<name>A0A1I5ZIP8_9GAMM</name>